<dbReference type="AlphaFoldDB" id="A0AAW0BSM2"/>
<dbReference type="SUPFAM" id="SSF53474">
    <property type="entry name" value="alpha/beta-Hydrolases"/>
    <property type="match status" value="1"/>
</dbReference>
<dbReference type="GO" id="GO:0008474">
    <property type="term" value="F:palmitoyl-(protein) hydrolase activity"/>
    <property type="evidence" value="ECO:0007669"/>
    <property type="project" value="UniProtKB-EC"/>
</dbReference>
<evidence type="ECO:0000256" key="7">
    <source>
        <dbReference type="ARBA" id="ARBA00029392"/>
    </source>
</evidence>
<gene>
    <name evidence="11" type="ORF">VNI00_014315</name>
</gene>
<evidence type="ECO:0000256" key="5">
    <source>
        <dbReference type="ARBA" id="ARBA00022801"/>
    </source>
</evidence>
<dbReference type="EMBL" id="JAYKXP010000080">
    <property type="protein sequence ID" value="KAK7029617.1"/>
    <property type="molecule type" value="Genomic_DNA"/>
</dbReference>
<dbReference type="Pfam" id="PF02230">
    <property type="entry name" value="Abhydrolase_2"/>
    <property type="match status" value="1"/>
</dbReference>
<dbReference type="InterPro" id="IPR003140">
    <property type="entry name" value="PLipase/COase/thioEstase"/>
</dbReference>
<dbReference type="Proteomes" id="UP001383192">
    <property type="component" value="Unassembled WGS sequence"/>
</dbReference>
<evidence type="ECO:0000313" key="12">
    <source>
        <dbReference type="Proteomes" id="UP001383192"/>
    </source>
</evidence>
<feature type="domain" description="Phospholipase/carboxylesterase/thioesterase" evidence="10">
    <location>
        <begin position="38"/>
        <end position="249"/>
    </location>
</feature>
<dbReference type="InterPro" id="IPR050565">
    <property type="entry name" value="LYPA1-2/EST-like"/>
</dbReference>
<keyword evidence="6" id="KW-0443">Lipid metabolism</keyword>
<evidence type="ECO:0000313" key="11">
    <source>
        <dbReference type="EMBL" id="KAK7029617.1"/>
    </source>
</evidence>
<keyword evidence="6" id="KW-0276">Fatty acid metabolism</keyword>
<dbReference type="GO" id="GO:0052689">
    <property type="term" value="F:carboxylic ester hydrolase activity"/>
    <property type="evidence" value="ECO:0007669"/>
    <property type="project" value="UniProtKB-KW"/>
</dbReference>
<accession>A0AAW0BSM2</accession>
<dbReference type="PANTHER" id="PTHR10655">
    <property type="entry name" value="LYSOPHOSPHOLIPASE-RELATED"/>
    <property type="match status" value="1"/>
</dbReference>
<dbReference type="PANTHER" id="PTHR10655:SF17">
    <property type="entry name" value="LYSOPHOSPHOLIPASE-LIKE PROTEIN 1"/>
    <property type="match status" value="1"/>
</dbReference>
<dbReference type="Gene3D" id="3.40.50.1820">
    <property type="entry name" value="alpha/beta hydrolase"/>
    <property type="match status" value="1"/>
</dbReference>
<evidence type="ECO:0000256" key="9">
    <source>
        <dbReference type="ARBA" id="ARBA00047337"/>
    </source>
</evidence>
<evidence type="ECO:0000259" key="10">
    <source>
        <dbReference type="Pfam" id="PF02230"/>
    </source>
</evidence>
<comment type="catalytic activity">
    <reaction evidence="9">
        <text>S-hexadecanoyl-L-cysteinyl-[protein] + H2O = L-cysteinyl-[protein] + hexadecanoate + H(+)</text>
        <dbReference type="Rhea" id="RHEA:19233"/>
        <dbReference type="Rhea" id="RHEA-COMP:10131"/>
        <dbReference type="Rhea" id="RHEA-COMP:11032"/>
        <dbReference type="ChEBI" id="CHEBI:7896"/>
        <dbReference type="ChEBI" id="CHEBI:15377"/>
        <dbReference type="ChEBI" id="CHEBI:15378"/>
        <dbReference type="ChEBI" id="CHEBI:29950"/>
        <dbReference type="ChEBI" id="CHEBI:74151"/>
        <dbReference type="EC" id="3.1.2.22"/>
    </reaction>
</comment>
<evidence type="ECO:0000256" key="2">
    <source>
        <dbReference type="ARBA" id="ARBA00012423"/>
    </source>
</evidence>
<evidence type="ECO:0000256" key="4">
    <source>
        <dbReference type="ARBA" id="ARBA00022487"/>
    </source>
</evidence>
<evidence type="ECO:0000256" key="3">
    <source>
        <dbReference type="ARBA" id="ARBA00014923"/>
    </source>
</evidence>
<dbReference type="InterPro" id="IPR029058">
    <property type="entry name" value="AB_hydrolase_fold"/>
</dbReference>
<sequence>MKVHGEKVPQFLLKAQKLDTYMITELEAQEIAYVPARSSEEKNATVIFIHGLGHSNLTWKEVVTEALAPRLPNVEWILPQAPHRPVSLNQGTLRPSWFDITNLPPHQDEWDENTILESITRIENIILREVHSGVESSRIILVGFSQGAALSLMTALSTLQELGGVASLSGWVPSMARSSGMLIHVGGTMPVLWCHGTSDTEIPWSMGAEAVEYLKSGARRLTNVEFKTYDGLEHRICDEELADLAAWLERILK</sequence>
<reference evidence="11 12" key="1">
    <citation type="submission" date="2024-01" db="EMBL/GenBank/DDBJ databases">
        <title>A draft genome for a cacao thread blight-causing isolate of Paramarasmius palmivorus.</title>
        <authorList>
            <person name="Baruah I.K."/>
            <person name="Bukari Y."/>
            <person name="Amoako-Attah I."/>
            <person name="Meinhardt L.W."/>
            <person name="Bailey B.A."/>
            <person name="Cohen S.P."/>
        </authorList>
    </citation>
    <scope>NUCLEOTIDE SEQUENCE [LARGE SCALE GENOMIC DNA]</scope>
    <source>
        <strain evidence="11 12">GH-12</strain>
    </source>
</reference>
<keyword evidence="5" id="KW-0378">Hydrolase</keyword>
<dbReference type="GO" id="GO:0006631">
    <property type="term" value="P:fatty acid metabolic process"/>
    <property type="evidence" value="ECO:0007669"/>
    <property type="project" value="UniProtKB-KW"/>
</dbReference>
<keyword evidence="4" id="KW-0719">Serine esterase</keyword>
<dbReference type="EC" id="3.1.2.22" evidence="2"/>
<organism evidence="11 12">
    <name type="scientific">Paramarasmius palmivorus</name>
    <dbReference type="NCBI Taxonomy" id="297713"/>
    <lineage>
        <taxon>Eukaryota</taxon>
        <taxon>Fungi</taxon>
        <taxon>Dikarya</taxon>
        <taxon>Basidiomycota</taxon>
        <taxon>Agaricomycotina</taxon>
        <taxon>Agaricomycetes</taxon>
        <taxon>Agaricomycetidae</taxon>
        <taxon>Agaricales</taxon>
        <taxon>Marasmiineae</taxon>
        <taxon>Marasmiaceae</taxon>
        <taxon>Paramarasmius</taxon>
    </lineage>
</organism>
<name>A0AAW0BSM2_9AGAR</name>
<keyword evidence="12" id="KW-1185">Reference proteome</keyword>
<comment type="function">
    <text evidence="7">Hydrolyzes fatty acids from S-acylated cysteine residues in proteins with a strong preference for palmitoylated G-alpha proteins over other acyl substrates. Mediates the deacylation of G-alpha proteins such as GPA1 in vivo, but has weak or no activity toward palmitoylated Ras proteins. Has weak lysophospholipase activity in vitro; however such activity may not exist in vivo.</text>
</comment>
<dbReference type="GO" id="GO:0005737">
    <property type="term" value="C:cytoplasm"/>
    <property type="evidence" value="ECO:0007669"/>
    <property type="project" value="TreeGrafter"/>
</dbReference>
<evidence type="ECO:0000256" key="8">
    <source>
        <dbReference type="ARBA" id="ARBA00031195"/>
    </source>
</evidence>
<proteinExistence type="inferred from homology"/>
<protein>
    <recommendedName>
        <fullName evidence="3">Acyl-protein thioesterase 1</fullName>
        <ecNumber evidence="2">3.1.2.22</ecNumber>
    </recommendedName>
    <alternativeName>
        <fullName evidence="8">Palmitoyl-protein hydrolase</fullName>
    </alternativeName>
</protein>
<comment type="caution">
    <text evidence="11">The sequence shown here is derived from an EMBL/GenBank/DDBJ whole genome shotgun (WGS) entry which is preliminary data.</text>
</comment>
<evidence type="ECO:0000256" key="6">
    <source>
        <dbReference type="ARBA" id="ARBA00022832"/>
    </source>
</evidence>
<comment type="similarity">
    <text evidence="1">Belongs to the AB hydrolase superfamily. AB hydrolase 2 family.</text>
</comment>
<evidence type="ECO:0000256" key="1">
    <source>
        <dbReference type="ARBA" id="ARBA00006499"/>
    </source>
</evidence>